<evidence type="ECO:0000256" key="1">
    <source>
        <dbReference type="SAM" id="MobiDB-lite"/>
    </source>
</evidence>
<sequence length="211" mass="22666">MQDQVQAKLAAMQAEREAARAEETTAAIALNEGYLADYRAGHPPRDEATAAAYREWQQLDAEDRQEAAEARGLEDEHRSADADKVTAATTDTGPQQEGTESWRPGVPDSQSTGTAREEAPVAPAGTTADAPARRTQTVPHPPRVTVRLPTSPSTPSVRRWKTPCGPISRSLPHREPGELASRSSTPVDGGLRPLRDLGASGLDEDDDRADE</sequence>
<dbReference type="EMBL" id="JAUSYA010000001">
    <property type="protein sequence ID" value="MDQ0688888.1"/>
    <property type="molecule type" value="Genomic_DNA"/>
</dbReference>
<gene>
    <name evidence="2" type="ORF">QFZ56_007851</name>
</gene>
<protein>
    <submittedName>
        <fullName evidence="2">Uncharacterized protein</fullName>
    </submittedName>
</protein>
<feature type="region of interest" description="Disordered" evidence="1">
    <location>
        <begin position="56"/>
        <end position="211"/>
    </location>
</feature>
<reference evidence="2 3" key="1">
    <citation type="submission" date="2023-07" db="EMBL/GenBank/DDBJ databases">
        <title>Comparative genomics of wheat-associated soil bacteria to identify genetic determinants of phenazine resistance.</title>
        <authorList>
            <person name="Mouncey N."/>
        </authorList>
    </citation>
    <scope>NUCLEOTIDE SEQUENCE [LARGE SCALE GENOMIC DNA]</scope>
    <source>
        <strain evidence="2 3">W4I19-2</strain>
    </source>
</reference>
<organism evidence="2 3">
    <name type="scientific">Streptomyces achromogenes</name>
    <dbReference type="NCBI Taxonomy" id="67255"/>
    <lineage>
        <taxon>Bacteria</taxon>
        <taxon>Bacillati</taxon>
        <taxon>Actinomycetota</taxon>
        <taxon>Actinomycetes</taxon>
        <taxon>Kitasatosporales</taxon>
        <taxon>Streptomycetaceae</taxon>
        <taxon>Streptomyces</taxon>
    </lineage>
</organism>
<evidence type="ECO:0000313" key="2">
    <source>
        <dbReference type="EMBL" id="MDQ0688888.1"/>
    </source>
</evidence>
<name>A0ABU0QGN3_STRAH</name>
<comment type="caution">
    <text evidence="2">The sequence shown here is derived from an EMBL/GenBank/DDBJ whole genome shotgun (WGS) entry which is preliminary data.</text>
</comment>
<dbReference type="Proteomes" id="UP001243364">
    <property type="component" value="Unassembled WGS sequence"/>
</dbReference>
<accession>A0ABU0QGN3</accession>
<evidence type="ECO:0000313" key="3">
    <source>
        <dbReference type="Proteomes" id="UP001243364"/>
    </source>
</evidence>
<feature type="compositionally biased region" description="Acidic residues" evidence="1">
    <location>
        <begin position="202"/>
        <end position="211"/>
    </location>
</feature>
<feature type="compositionally biased region" description="Basic and acidic residues" evidence="1">
    <location>
        <begin position="61"/>
        <end position="84"/>
    </location>
</feature>
<proteinExistence type="predicted"/>
<dbReference type="RefSeq" id="WP_307049679.1">
    <property type="nucleotide sequence ID" value="NZ_JAUSYA010000001.1"/>
</dbReference>
<keyword evidence="3" id="KW-1185">Reference proteome</keyword>